<comment type="caution">
    <text evidence="1">The sequence shown here is derived from an EMBL/GenBank/DDBJ whole genome shotgun (WGS) entry which is preliminary data.</text>
</comment>
<dbReference type="Proteomes" id="UP001280121">
    <property type="component" value="Unassembled WGS sequence"/>
</dbReference>
<proteinExistence type="predicted"/>
<sequence length="145" mass="15909">MEKNSKGKGVSSAYNKVGRKALVDVSNIPGNIARNVVHDGSKHVVSVRPGVMTVNALPRNSFTGKVSESISQGASGIRASKKGYFAFFRNFVMIVFCGQAYCPNSTQALLLLPRTLCLQIPMQICIYQEFRINLSKTLHQVANFK</sequence>
<dbReference type="EMBL" id="JANJYI010000004">
    <property type="protein sequence ID" value="KAK2654102.1"/>
    <property type="molecule type" value="Genomic_DNA"/>
</dbReference>
<gene>
    <name evidence="1" type="ORF">Ddye_013958</name>
</gene>
<evidence type="ECO:0000313" key="2">
    <source>
        <dbReference type="Proteomes" id="UP001280121"/>
    </source>
</evidence>
<name>A0AAE0CK46_9ROSI</name>
<organism evidence="1 2">
    <name type="scientific">Dipteronia dyeriana</name>
    <dbReference type="NCBI Taxonomy" id="168575"/>
    <lineage>
        <taxon>Eukaryota</taxon>
        <taxon>Viridiplantae</taxon>
        <taxon>Streptophyta</taxon>
        <taxon>Embryophyta</taxon>
        <taxon>Tracheophyta</taxon>
        <taxon>Spermatophyta</taxon>
        <taxon>Magnoliopsida</taxon>
        <taxon>eudicotyledons</taxon>
        <taxon>Gunneridae</taxon>
        <taxon>Pentapetalae</taxon>
        <taxon>rosids</taxon>
        <taxon>malvids</taxon>
        <taxon>Sapindales</taxon>
        <taxon>Sapindaceae</taxon>
        <taxon>Hippocastanoideae</taxon>
        <taxon>Acereae</taxon>
        <taxon>Dipteronia</taxon>
    </lineage>
</organism>
<keyword evidence="2" id="KW-1185">Reference proteome</keyword>
<evidence type="ECO:0000313" key="1">
    <source>
        <dbReference type="EMBL" id="KAK2654102.1"/>
    </source>
</evidence>
<protein>
    <submittedName>
        <fullName evidence="1">Uncharacterized protein</fullName>
    </submittedName>
</protein>
<accession>A0AAE0CK46</accession>
<dbReference type="AlphaFoldDB" id="A0AAE0CK46"/>
<reference evidence="1" key="1">
    <citation type="journal article" date="2023" name="Plant J.">
        <title>Genome sequences and population genomics provide insights into the demographic history, inbreeding, and mutation load of two 'living fossil' tree species of Dipteronia.</title>
        <authorList>
            <person name="Feng Y."/>
            <person name="Comes H.P."/>
            <person name="Chen J."/>
            <person name="Zhu S."/>
            <person name="Lu R."/>
            <person name="Zhang X."/>
            <person name="Li P."/>
            <person name="Qiu J."/>
            <person name="Olsen K.M."/>
            <person name="Qiu Y."/>
        </authorList>
    </citation>
    <scope>NUCLEOTIDE SEQUENCE</scope>
    <source>
        <strain evidence="1">KIB01</strain>
    </source>
</reference>